<dbReference type="InParanoid" id="A0A0C3CBH5"/>
<proteinExistence type="predicted"/>
<evidence type="ECO:0000313" key="2">
    <source>
        <dbReference type="Proteomes" id="UP000054321"/>
    </source>
</evidence>
<accession>A0A0C3CBH5</accession>
<sequence length="79" mass="9059">MIGISAFERITSMGRYLRACIKFRPSGKYRYIRSPGILQKRKKCVGADWSRDSTRPVSPSRFRPYHALLNSIALVLISL</sequence>
<evidence type="ECO:0000313" key="1">
    <source>
        <dbReference type="EMBL" id="KIM96278.1"/>
    </source>
</evidence>
<dbReference type="Proteomes" id="UP000054321">
    <property type="component" value="Unassembled WGS sequence"/>
</dbReference>
<dbReference type="EMBL" id="KN832884">
    <property type="protein sequence ID" value="KIM96278.1"/>
    <property type="molecule type" value="Genomic_DNA"/>
</dbReference>
<gene>
    <name evidence="1" type="ORF">OIDMADRAFT_20719</name>
</gene>
<name>A0A0C3CBH5_OIDMZ</name>
<organism evidence="1 2">
    <name type="scientific">Oidiodendron maius (strain Zn)</name>
    <dbReference type="NCBI Taxonomy" id="913774"/>
    <lineage>
        <taxon>Eukaryota</taxon>
        <taxon>Fungi</taxon>
        <taxon>Dikarya</taxon>
        <taxon>Ascomycota</taxon>
        <taxon>Pezizomycotina</taxon>
        <taxon>Leotiomycetes</taxon>
        <taxon>Leotiomycetes incertae sedis</taxon>
        <taxon>Myxotrichaceae</taxon>
        <taxon>Oidiodendron</taxon>
    </lineage>
</organism>
<reference evidence="2" key="2">
    <citation type="submission" date="2015-01" db="EMBL/GenBank/DDBJ databases">
        <title>Evolutionary Origins and Diversification of the Mycorrhizal Mutualists.</title>
        <authorList>
            <consortium name="DOE Joint Genome Institute"/>
            <consortium name="Mycorrhizal Genomics Consortium"/>
            <person name="Kohler A."/>
            <person name="Kuo A."/>
            <person name="Nagy L.G."/>
            <person name="Floudas D."/>
            <person name="Copeland A."/>
            <person name="Barry K.W."/>
            <person name="Cichocki N."/>
            <person name="Veneault-Fourrey C."/>
            <person name="LaButti K."/>
            <person name="Lindquist E.A."/>
            <person name="Lipzen A."/>
            <person name="Lundell T."/>
            <person name="Morin E."/>
            <person name="Murat C."/>
            <person name="Riley R."/>
            <person name="Ohm R."/>
            <person name="Sun H."/>
            <person name="Tunlid A."/>
            <person name="Henrissat B."/>
            <person name="Grigoriev I.V."/>
            <person name="Hibbett D.S."/>
            <person name="Martin F."/>
        </authorList>
    </citation>
    <scope>NUCLEOTIDE SEQUENCE [LARGE SCALE GENOMIC DNA]</scope>
    <source>
        <strain evidence="2">Zn</strain>
    </source>
</reference>
<dbReference type="HOGENOM" id="CLU_2606634_0_0_1"/>
<reference evidence="1 2" key="1">
    <citation type="submission" date="2014-04" db="EMBL/GenBank/DDBJ databases">
        <authorList>
            <consortium name="DOE Joint Genome Institute"/>
            <person name="Kuo A."/>
            <person name="Martino E."/>
            <person name="Perotto S."/>
            <person name="Kohler A."/>
            <person name="Nagy L.G."/>
            <person name="Floudas D."/>
            <person name="Copeland A."/>
            <person name="Barry K.W."/>
            <person name="Cichocki N."/>
            <person name="Veneault-Fourrey C."/>
            <person name="LaButti K."/>
            <person name="Lindquist E.A."/>
            <person name="Lipzen A."/>
            <person name="Lundell T."/>
            <person name="Morin E."/>
            <person name="Murat C."/>
            <person name="Sun H."/>
            <person name="Tunlid A."/>
            <person name="Henrissat B."/>
            <person name="Grigoriev I.V."/>
            <person name="Hibbett D.S."/>
            <person name="Martin F."/>
            <person name="Nordberg H.P."/>
            <person name="Cantor M.N."/>
            <person name="Hua S.X."/>
        </authorList>
    </citation>
    <scope>NUCLEOTIDE SEQUENCE [LARGE SCALE GENOMIC DNA]</scope>
    <source>
        <strain evidence="1 2">Zn</strain>
    </source>
</reference>
<dbReference type="AlphaFoldDB" id="A0A0C3CBH5"/>
<protein>
    <submittedName>
        <fullName evidence="1">Uncharacterized protein</fullName>
    </submittedName>
</protein>
<keyword evidence="2" id="KW-1185">Reference proteome</keyword>